<sequence length="256" mass="29063">MNWRCWAGVAQGGWVFLRFRAARINLDLSFLDPGRRQWCSNDGLWLSDGGLWHLRSYGGCFCGDTDQIEAVEISKGFSLRFGLGSFCDHQPGDGAGFVVARDATRRLWGPRMQSVACRWCWLSFPSVLLRTVEIKGDWVGLWSQDVEWSIKLSLNWLFGRRWRLLVELAGSIPVWLCDGRVLVVVRLLFLTAASCRGYMLASWRVHVSFGQLSTISSSSRSSALNLLTHQSLLFGVRICCVSLWCRSFDIILGWMQ</sequence>
<keyword evidence="3" id="KW-1185">Reference proteome</keyword>
<accession>A0A2P6S9T0</accession>
<protein>
    <submittedName>
        <fullName evidence="2">Uncharacterized protein</fullName>
    </submittedName>
</protein>
<name>A0A2P6S9T0_ROSCH</name>
<organism evidence="2 3">
    <name type="scientific">Rosa chinensis</name>
    <name type="common">China rose</name>
    <dbReference type="NCBI Taxonomy" id="74649"/>
    <lineage>
        <taxon>Eukaryota</taxon>
        <taxon>Viridiplantae</taxon>
        <taxon>Streptophyta</taxon>
        <taxon>Embryophyta</taxon>
        <taxon>Tracheophyta</taxon>
        <taxon>Spermatophyta</taxon>
        <taxon>Magnoliopsida</taxon>
        <taxon>eudicotyledons</taxon>
        <taxon>Gunneridae</taxon>
        <taxon>Pentapetalae</taxon>
        <taxon>rosids</taxon>
        <taxon>fabids</taxon>
        <taxon>Rosales</taxon>
        <taxon>Rosaceae</taxon>
        <taxon>Rosoideae</taxon>
        <taxon>Rosoideae incertae sedis</taxon>
        <taxon>Rosa</taxon>
    </lineage>
</organism>
<feature type="signal peptide" evidence="1">
    <location>
        <begin position="1"/>
        <end position="21"/>
    </location>
</feature>
<evidence type="ECO:0000313" key="2">
    <source>
        <dbReference type="EMBL" id="PRQ55422.1"/>
    </source>
</evidence>
<keyword evidence="1" id="KW-0732">Signal</keyword>
<feature type="chain" id="PRO_5015164143" evidence="1">
    <location>
        <begin position="22"/>
        <end position="256"/>
    </location>
</feature>
<reference evidence="2 3" key="1">
    <citation type="journal article" date="2018" name="Nat. Genet.">
        <title>The Rosa genome provides new insights in the design of modern roses.</title>
        <authorList>
            <person name="Bendahmane M."/>
        </authorList>
    </citation>
    <scope>NUCLEOTIDE SEQUENCE [LARGE SCALE GENOMIC DNA]</scope>
    <source>
        <strain evidence="3">cv. Old Blush</strain>
    </source>
</reference>
<gene>
    <name evidence="2" type="ORF">RchiOBHm_Chr1g0324381</name>
</gene>
<comment type="caution">
    <text evidence="2">The sequence shown here is derived from an EMBL/GenBank/DDBJ whole genome shotgun (WGS) entry which is preliminary data.</text>
</comment>
<dbReference type="AlphaFoldDB" id="A0A2P6S9T0"/>
<evidence type="ECO:0000313" key="3">
    <source>
        <dbReference type="Proteomes" id="UP000238479"/>
    </source>
</evidence>
<dbReference type="Gramene" id="PRQ55422">
    <property type="protein sequence ID" value="PRQ55422"/>
    <property type="gene ID" value="RchiOBHm_Chr1g0324381"/>
</dbReference>
<proteinExistence type="predicted"/>
<evidence type="ECO:0000256" key="1">
    <source>
        <dbReference type="SAM" id="SignalP"/>
    </source>
</evidence>
<dbReference type="Proteomes" id="UP000238479">
    <property type="component" value="Chromosome 1"/>
</dbReference>
<dbReference type="EMBL" id="PDCK01000039">
    <property type="protein sequence ID" value="PRQ55422.1"/>
    <property type="molecule type" value="Genomic_DNA"/>
</dbReference>